<evidence type="ECO:0000313" key="3">
    <source>
        <dbReference type="Proteomes" id="UP000299102"/>
    </source>
</evidence>
<name>A0A4C2A009_EUMVA</name>
<evidence type="ECO:0000313" key="2">
    <source>
        <dbReference type="EMBL" id="GBP92594.1"/>
    </source>
</evidence>
<accession>A0A4C2A009</accession>
<comment type="caution">
    <text evidence="2">The sequence shown here is derived from an EMBL/GenBank/DDBJ whole genome shotgun (WGS) entry which is preliminary data.</text>
</comment>
<keyword evidence="3" id="KW-1185">Reference proteome</keyword>
<keyword evidence="1" id="KW-0732">Signal</keyword>
<sequence length="86" mass="9378">MWVRIGLFLKSILALRRAKTEVKNGATPHQAVVVTYPYVGGPGARAVSVRGRSRGARPANCCSGLEPLLRRREMVTLDGGLRFDLS</sequence>
<reference evidence="2 3" key="1">
    <citation type="journal article" date="2019" name="Commun. Biol.">
        <title>The bagworm genome reveals a unique fibroin gene that provides high tensile strength.</title>
        <authorList>
            <person name="Kono N."/>
            <person name="Nakamura H."/>
            <person name="Ohtoshi R."/>
            <person name="Tomita M."/>
            <person name="Numata K."/>
            <person name="Arakawa K."/>
        </authorList>
    </citation>
    <scope>NUCLEOTIDE SEQUENCE [LARGE SCALE GENOMIC DNA]</scope>
</reference>
<protein>
    <recommendedName>
        <fullName evidence="4">Secreted protein</fullName>
    </recommendedName>
</protein>
<dbReference type="AlphaFoldDB" id="A0A4C2A009"/>
<evidence type="ECO:0008006" key="4">
    <source>
        <dbReference type="Google" id="ProtNLM"/>
    </source>
</evidence>
<feature type="signal peptide" evidence="1">
    <location>
        <begin position="1"/>
        <end position="18"/>
    </location>
</feature>
<dbReference type="EMBL" id="BGZK01002288">
    <property type="protein sequence ID" value="GBP92594.1"/>
    <property type="molecule type" value="Genomic_DNA"/>
</dbReference>
<dbReference type="Proteomes" id="UP000299102">
    <property type="component" value="Unassembled WGS sequence"/>
</dbReference>
<organism evidence="2 3">
    <name type="scientific">Eumeta variegata</name>
    <name type="common">Bagworm moth</name>
    <name type="synonym">Eumeta japonica</name>
    <dbReference type="NCBI Taxonomy" id="151549"/>
    <lineage>
        <taxon>Eukaryota</taxon>
        <taxon>Metazoa</taxon>
        <taxon>Ecdysozoa</taxon>
        <taxon>Arthropoda</taxon>
        <taxon>Hexapoda</taxon>
        <taxon>Insecta</taxon>
        <taxon>Pterygota</taxon>
        <taxon>Neoptera</taxon>
        <taxon>Endopterygota</taxon>
        <taxon>Lepidoptera</taxon>
        <taxon>Glossata</taxon>
        <taxon>Ditrysia</taxon>
        <taxon>Tineoidea</taxon>
        <taxon>Psychidae</taxon>
        <taxon>Oiketicinae</taxon>
        <taxon>Eumeta</taxon>
    </lineage>
</organism>
<evidence type="ECO:0000256" key="1">
    <source>
        <dbReference type="SAM" id="SignalP"/>
    </source>
</evidence>
<proteinExistence type="predicted"/>
<feature type="chain" id="PRO_5020025156" description="Secreted protein" evidence="1">
    <location>
        <begin position="19"/>
        <end position="86"/>
    </location>
</feature>
<gene>
    <name evidence="2" type="ORF">EVAR_65377_1</name>
</gene>